<dbReference type="Proteomes" id="UP000317043">
    <property type="component" value="Unassembled WGS sequence"/>
</dbReference>
<dbReference type="RefSeq" id="WP_142033723.1">
    <property type="nucleotide sequence ID" value="NZ_JBHTGS010000002.1"/>
</dbReference>
<proteinExistence type="predicted"/>
<gene>
    <name evidence="2" type="ORF">FB566_0018</name>
</gene>
<dbReference type="AlphaFoldDB" id="A0A543APP9"/>
<organism evidence="2 3">
    <name type="scientific">Stackebrandtia endophytica</name>
    <dbReference type="NCBI Taxonomy" id="1496996"/>
    <lineage>
        <taxon>Bacteria</taxon>
        <taxon>Bacillati</taxon>
        <taxon>Actinomycetota</taxon>
        <taxon>Actinomycetes</taxon>
        <taxon>Glycomycetales</taxon>
        <taxon>Glycomycetaceae</taxon>
        <taxon>Stackebrandtia</taxon>
    </lineage>
</organism>
<keyword evidence="1" id="KW-0472">Membrane</keyword>
<name>A0A543APP9_9ACTN</name>
<dbReference type="OrthoDB" id="3435720at2"/>
<reference evidence="2 3" key="1">
    <citation type="submission" date="2019-06" db="EMBL/GenBank/DDBJ databases">
        <title>Sequencing the genomes of 1000 actinobacteria strains.</title>
        <authorList>
            <person name="Klenk H.-P."/>
        </authorList>
    </citation>
    <scope>NUCLEOTIDE SEQUENCE [LARGE SCALE GENOMIC DNA]</scope>
    <source>
        <strain evidence="2 3">DSM 45928</strain>
    </source>
</reference>
<sequence length="358" mass="39183">MTFRFSQWTPPKHLLPTISMLRMVFLFAPILVAWYGVHEAAAAYQRQLDSNPDAESESFFRGWLDGFDGTVMFTFEQMAIVVFSSVAILILLSITAEAIQARIDQETTSDEAALLKEVSQTLTKVADQLERERNITAEELMAGLTSNAETVTALTTALHISADNARDATTKIATATEAIETTTVGALDTAAKAADTIKQASGDAAASINTATGQLTNTTANFAATIDRQHQETNEILSQFNDLITDIGDRLTDDRHNFQTAMAQLLPDLIAHIDASHTEALDSHRKELTAVIQPLADQLAAAQTNALAAHTQALTTAMNRLADSHDRHSKVLVQWAPHLAAHTPRSTWLPWRRKRETV</sequence>
<protein>
    <submittedName>
        <fullName evidence="2">Uncharacterized protein</fullName>
    </submittedName>
</protein>
<accession>A0A543APP9</accession>
<keyword evidence="3" id="KW-1185">Reference proteome</keyword>
<dbReference type="EMBL" id="VFOW01000001">
    <property type="protein sequence ID" value="TQL74535.1"/>
    <property type="molecule type" value="Genomic_DNA"/>
</dbReference>
<evidence type="ECO:0000256" key="1">
    <source>
        <dbReference type="SAM" id="Phobius"/>
    </source>
</evidence>
<evidence type="ECO:0000313" key="2">
    <source>
        <dbReference type="EMBL" id="TQL74535.1"/>
    </source>
</evidence>
<feature type="transmembrane region" description="Helical" evidence="1">
    <location>
        <begin position="78"/>
        <end position="99"/>
    </location>
</feature>
<dbReference type="InParanoid" id="A0A543APP9"/>
<keyword evidence="1" id="KW-1133">Transmembrane helix</keyword>
<keyword evidence="1" id="KW-0812">Transmembrane</keyword>
<comment type="caution">
    <text evidence="2">The sequence shown here is derived from an EMBL/GenBank/DDBJ whole genome shotgun (WGS) entry which is preliminary data.</text>
</comment>
<evidence type="ECO:0000313" key="3">
    <source>
        <dbReference type="Proteomes" id="UP000317043"/>
    </source>
</evidence>